<evidence type="ECO:0000313" key="4">
    <source>
        <dbReference type="Proteomes" id="UP000255549"/>
    </source>
</evidence>
<dbReference type="RefSeq" id="WP_019168880.1">
    <property type="nucleotide sequence ID" value="NZ_CAIB01000177.1"/>
</dbReference>
<dbReference type="EMBL" id="UHDP01000003">
    <property type="protein sequence ID" value="SUM45592.1"/>
    <property type="molecule type" value="Genomic_DNA"/>
</dbReference>
<dbReference type="OrthoDB" id="2414443at2"/>
<dbReference type="Gene3D" id="3.10.450.560">
    <property type="match status" value="1"/>
</dbReference>
<organism evidence="3 4">
    <name type="scientific">Staphylococcus intermedius NCTC 11048</name>
    <dbReference type="NCBI Taxonomy" id="1141106"/>
    <lineage>
        <taxon>Bacteria</taxon>
        <taxon>Bacillati</taxon>
        <taxon>Bacillota</taxon>
        <taxon>Bacilli</taxon>
        <taxon>Bacillales</taxon>
        <taxon>Staphylococcaceae</taxon>
        <taxon>Staphylococcus</taxon>
        <taxon>Staphylococcus intermedius group</taxon>
    </lineage>
</organism>
<dbReference type="Pfam" id="PF14729">
    <property type="entry name" value="DUF4467"/>
    <property type="match status" value="1"/>
</dbReference>
<keyword evidence="3" id="KW-0449">Lipoprotein</keyword>
<proteinExistence type="predicted"/>
<dbReference type="AlphaFoldDB" id="A0A380G4A7"/>
<name>A0A380G4A7_STAIN</name>
<accession>A0A380G4A7</accession>
<keyword evidence="4" id="KW-1185">Reference proteome</keyword>
<feature type="domain" description="DUF4467" evidence="2">
    <location>
        <begin position="22"/>
        <end position="114"/>
    </location>
</feature>
<dbReference type="STRING" id="1141106.GCA_000308095_00876"/>
<evidence type="ECO:0000256" key="1">
    <source>
        <dbReference type="SAM" id="MobiDB-lite"/>
    </source>
</evidence>
<feature type="region of interest" description="Disordered" evidence="1">
    <location>
        <begin position="93"/>
        <end position="117"/>
    </location>
</feature>
<feature type="compositionally biased region" description="Basic and acidic residues" evidence="1">
    <location>
        <begin position="104"/>
        <end position="117"/>
    </location>
</feature>
<sequence>MKKTFILFISLIFVLAACGKKYDKEIEQVTKLEQKSVEDSQADNRKKVNRNSSDYKVYDNGNVITMTIVPFEDSDMTTTRVYRLNKTNQKYEEDLSENVTEYQESNKPDYEENNLEK</sequence>
<reference evidence="3 4" key="1">
    <citation type="submission" date="2018-06" db="EMBL/GenBank/DDBJ databases">
        <authorList>
            <consortium name="Pathogen Informatics"/>
            <person name="Doyle S."/>
        </authorList>
    </citation>
    <scope>NUCLEOTIDE SEQUENCE [LARGE SCALE GENOMIC DNA]</scope>
    <source>
        <strain evidence="4">NCTC 11048</strain>
    </source>
</reference>
<dbReference type="Proteomes" id="UP000255549">
    <property type="component" value="Unassembled WGS sequence"/>
</dbReference>
<protein>
    <submittedName>
        <fullName evidence="3">Lipoprotein, putative</fullName>
    </submittedName>
</protein>
<feature type="region of interest" description="Disordered" evidence="1">
    <location>
        <begin position="34"/>
        <end position="53"/>
    </location>
</feature>
<evidence type="ECO:0000259" key="2">
    <source>
        <dbReference type="Pfam" id="PF14729"/>
    </source>
</evidence>
<gene>
    <name evidence="3" type="ORF">NCTC11048_00577</name>
</gene>
<dbReference type="InterPro" id="IPR028075">
    <property type="entry name" value="DUF4467"/>
</dbReference>
<dbReference type="PROSITE" id="PS51257">
    <property type="entry name" value="PROKAR_LIPOPROTEIN"/>
    <property type="match status" value="1"/>
</dbReference>
<evidence type="ECO:0000313" key="3">
    <source>
        <dbReference type="EMBL" id="SUM45592.1"/>
    </source>
</evidence>
<feature type="compositionally biased region" description="Basic and acidic residues" evidence="1">
    <location>
        <begin position="34"/>
        <end position="46"/>
    </location>
</feature>